<evidence type="ECO:0000313" key="3">
    <source>
        <dbReference type="Proteomes" id="UP000823629"/>
    </source>
</evidence>
<gene>
    <name evidence="2" type="ORF">IAC78_02740</name>
</gene>
<dbReference type="Proteomes" id="UP000823629">
    <property type="component" value="Unassembled WGS sequence"/>
</dbReference>
<dbReference type="AlphaFoldDB" id="A0A9D9D9J5"/>
<dbReference type="EMBL" id="JADING010000077">
    <property type="protein sequence ID" value="MBO8414378.1"/>
    <property type="molecule type" value="Genomic_DNA"/>
</dbReference>
<feature type="domain" description="Glycosyl transferase family 1" evidence="1">
    <location>
        <begin position="157"/>
        <end position="304"/>
    </location>
</feature>
<dbReference type="Pfam" id="PF00534">
    <property type="entry name" value="Glycos_transf_1"/>
    <property type="match status" value="1"/>
</dbReference>
<proteinExistence type="predicted"/>
<accession>A0A9D9D9J5</accession>
<dbReference type="SUPFAM" id="SSF53756">
    <property type="entry name" value="UDP-Glycosyltransferase/glycogen phosphorylase"/>
    <property type="match status" value="1"/>
</dbReference>
<evidence type="ECO:0000259" key="1">
    <source>
        <dbReference type="Pfam" id="PF00534"/>
    </source>
</evidence>
<dbReference type="GO" id="GO:0016757">
    <property type="term" value="F:glycosyltransferase activity"/>
    <property type="evidence" value="ECO:0007669"/>
    <property type="project" value="InterPro"/>
</dbReference>
<sequence>MTKEKTNNNMGLKVLLCGVGEKEPNRFVINRNQVLLRYALEERGIEYTYDLNEKCDLVHLLSLSQIKAYLQYRKLKNIPAVFTAFLSQADLEYMKSNEAYFDVSKISKFSADISKVIVYFPCQELIFNHHQKGGDVALASIGGKYYPTSNYSKVEIDAFRKYYKIEKDRKIIFSYGEYVFSKGIDTLEAVARIMPEYEFFFFGGKSGVLSNARHYEKGNNIANLHYEDDIHRELYHSLLMNATALFIPYEYHVDTCLILEAMKANVAIVSNKNPFLFDLLIKDKTALIGESVEDFYNILKNVSEVNHTKEAFEYASKFTPSRYGEELEKVYLSVLNK</sequence>
<name>A0A9D9D9J5_9BACL</name>
<dbReference type="InterPro" id="IPR001296">
    <property type="entry name" value="Glyco_trans_1"/>
</dbReference>
<comment type="caution">
    <text evidence="2">The sequence shown here is derived from an EMBL/GenBank/DDBJ whole genome shotgun (WGS) entry which is preliminary data.</text>
</comment>
<protein>
    <submittedName>
        <fullName evidence="2">Glycosyltransferase</fullName>
    </submittedName>
</protein>
<reference evidence="2" key="1">
    <citation type="submission" date="2020-10" db="EMBL/GenBank/DDBJ databases">
        <authorList>
            <person name="Gilroy R."/>
        </authorList>
    </citation>
    <scope>NUCLEOTIDE SEQUENCE</scope>
    <source>
        <strain evidence="2">1748</strain>
    </source>
</reference>
<reference evidence="2" key="2">
    <citation type="journal article" date="2021" name="PeerJ">
        <title>Extensive microbial diversity within the chicken gut microbiome revealed by metagenomics and culture.</title>
        <authorList>
            <person name="Gilroy R."/>
            <person name="Ravi A."/>
            <person name="Getino M."/>
            <person name="Pursley I."/>
            <person name="Horton D.L."/>
            <person name="Alikhan N.F."/>
            <person name="Baker D."/>
            <person name="Gharbi K."/>
            <person name="Hall N."/>
            <person name="Watson M."/>
            <person name="Adriaenssens E.M."/>
            <person name="Foster-Nyarko E."/>
            <person name="Jarju S."/>
            <person name="Secka A."/>
            <person name="Antonio M."/>
            <person name="Oren A."/>
            <person name="Chaudhuri R.R."/>
            <person name="La Ragione R."/>
            <person name="Hildebrand F."/>
            <person name="Pallen M.J."/>
        </authorList>
    </citation>
    <scope>NUCLEOTIDE SEQUENCE</scope>
    <source>
        <strain evidence="2">1748</strain>
    </source>
</reference>
<organism evidence="2 3">
    <name type="scientific">Candidatus Scatoplasma merdavium</name>
    <dbReference type="NCBI Taxonomy" id="2840932"/>
    <lineage>
        <taxon>Bacteria</taxon>
        <taxon>Bacillati</taxon>
        <taxon>Bacillota</taxon>
        <taxon>Bacilli</taxon>
        <taxon>Bacillales</taxon>
        <taxon>Candidatus Scatoplasma</taxon>
    </lineage>
</organism>
<dbReference type="Gene3D" id="3.40.50.2000">
    <property type="entry name" value="Glycogen Phosphorylase B"/>
    <property type="match status" value="1"/>
</dbReference>
<evidence type="ECO:0000313" key="2">
    <source>
        <dbReference type="EMBL" id="MBO8414378.1"/>
    </source>
</evidence>